<protein>
    <recommendedName>
        <fullName evidence="4">Anti-proliferative protein domain-containing protein</fullName>
    </recommendedName>
</protein>
<evidence type="ECO:0000256" key="1">
    <source>
        <dbReference type="ARBA" id="ARBA00007989"/>
    </source>
</evidence>
<evidence type="ECO:0000313" key="6">
    <source>
        <dbReference type="Proteomes" id="UP000807306"/>
    </source>
</evidence>
<dbReference type="OrthoDB" id="19928at2759"/>
<dbReference type="GO" id="GO:0005737">
    <property type="term" value="C:cytoplasm"/>
    <property type="evidence" value="ECO:0007669"/>
    <property type="project" value="TreeGrafter"/>
</dbReference>
<dbReference type="PANTHER" id="PTHR22978">
    <property type="entry name" value="B-CELL TRANSLOCATION GENE"/>
    <property type="match status" value="1"/>
</dbReference>
<dbReference type="SUPFAM" id="SSF160696">
    <property type="entry name" value="BTG domain-like"/>
    <property type="match status" value="1"/>
</dbReference>
<dbReference type="EMBL" id="MU157824">
    <property type="protein sequence ID" value="KAF9535518.1"/>
    <property type="molecule type" value="Genomic_DNA"/>
</dbReference>
<reference evidence="5" key="1">
    <citation type="submission" date="2020-11" db="EMBL/GenBank/DDBJ databases">
        <authorList>
            <consortium name="DOE Joint Genome Institute"/>
            <person name="Ahrendt S."/>
            <person name="Riley R."/>
            <person name="Andreopoulos W."/>
            <person name="Labutti K."/>
            <person name="Pangilinan J."/>
            <person name="Ruiz-Duenas F.J."/>
            <person name="Barrasa J.M."/>
            <person name="Sanchez-Garcia M."/>
            <person name="Camarero S."/>
            <person name="Miyauchi S."/>
            <person name="Serrano A."/>
            <person name="Linde D."/>
            <person name="Babiker R."/>
            <person name="Drula E."/>
            <person name="Ayuso-Fernandez I."/>
            <person name="Pacheco R."/>
            <person name="Padilla G."/>
            <person name="Ferreira P."/>
            <person name="Barriuso J."/>
            <person name="Kellner H."/>
            <person name="Castanera R."/>
            <person name="Alfaro M."/>
            <person name="Ramirez L."/>
            <person name="Pisabarro A.G."/>
            <person name="Kuo A."/>
            <person name="Tritt A."/>
            <person name="Lipzen A."/>
            <person name="He G."/>
            <person name="Yan M."/>
            <person name="Ng V."/>
            <person name="Cullen D."/>
            <person name="Martin F."/>
            <person name="Rosso M.-N."/>
            <person name="Henrissat B."/>
            <person name="Hibbett D."/>
            <person name="Martinez A.T."/>
            <person name="Grigoriev I.V."/>
        </authorList>
    </citation>
    <scope>NUCLEOTIDE SEQUENCE</scope>
    <source>
        <strain evidence="5">CBS 506.95</strain>
    </source>
</reference>
<evidence type="ECO:0000256" key="2">
    <source>
        <dbReference type="SAM" id="MobiDB-lite"/>
    </source>
</evidence>
<dbReference type="Pfam" id="PF07742">
    <property type="entry name" value="BTG"/>
    <property type="match status" value="1"/>
</dbReference>
<comment type="caution">
    <text evidence="5">The sequence shown here is derived from an EMBL/GenBank/DDBJ whole genome shotgun (WGS) entry which is preliminary data.</text>
</comment>
<accession>A0A9P6JWV2</accession>
<dbReference type="InterPro" id="IPR036054">
    <property type="entry name" value="BTG-like_sf"/>
</dbReference>
<organism evidence="5 6">
    <name type="scientific">Crepidotus variabilis</name>
    <dbReference type="NCBI Taxonomy" id="179855"/>
    <lineage>
        <taxon>Eukaryota</taxon>
        <taxon>Fungi</taxon>
        <taxon>Dikarya</taxon>
        <taxon>Basidiomycota</taxon>
        <taxon>Agaricomycotina</taxon>
        <taxon>Agaricomycetes</taxon>
        <taxon>Agaricomycetidae</taxon>
        <taxon>Agaricales</taxon>
        <taxon>Agaricineae</taxon>
        <taxon>Crepidotaceae</taxon>
        <taxon>Crepidotus</taxon>
    </lineage>
</organism>
<evidence type="ECO:0000256" key="3">
    <source>
        <dbReference type="SAM" id="Phobius"/>
    </source>
</evidence>
<feature type="region of interest" description="Disordered" evidence="2">
    <location>
        <begin position="266"/>
        <end position="318"/>
    </location>
</feature>
<dbReference type="Gene3D" id="3.90.640.90">
    <property type="entry name" value="Anti-proliferative protein, N-terminal domain"/>
    <property type="match status" value="1"/>
</dbReference>
<feature type="domain" description="Anti-proliferative protein" evidence="4">
    <location>
        <begin position="88"/>
        <end position="192"/>
    </location>
</feature>
<evidence type="ECO:0000313" key="5">
    <source>
        <dbReference type="EMBL" id="KAF9535518.1"/>
    </source>
</evidence>
<feature type="transmembrane region" description="Helical" evidence="3">
    <location>
        <begin position="12"/>
        <end position="33"/>
    </location>
</feature>
<dbReference type="PANTHER" id="PTHR22978:SF22">
    <property type="entry name" value="BTG FAMILY PROTEIN"/>
    <property type="match status" value="1"/>
</dbReference>
<proteinExistence type="inferred from homology"/>
<feature type="compositionally biased region" description="Polar residues" evidence="2">
    <location>
        <begin position="367"/>
        <end position="380"/>
    </location>
</feature>
<dbReference type="Proteomes" id="UP000807306">
    <property type="component" value="Unassembled WGS sequence"/>
</dbReference>
<evidence type="ECO:0000259" key="4">
    <source>
        <dbReference type="Pfam" id="PF07742"/>
    </source>
</evidence>
<dbReference type="InterPro" id="IPR002087">
    <property type="entry name" value="Anti_prolifrtn"/>
</dbReference>
<keyword evidence="3" id="KW-0812">Transmembrane</keyword>
<gene>
    <name evidence="5" type="ORF">CPB83DRAFT_888224</name>
</gene>
<name>A0A9P6JWV2_9AGAR</name>
<sequence length="380" mass="41004">MKLESQQDPVFLIFFIFSLDCLGLTPLSATFFLSRIAPPATPNKSHILASFSLLPLISYKSPDDTHRSLLLPPFTSIHAMASTSLSTAVAHAIRFLTAKLIGKYPQSTVQRLQASLHESLTAHYAPSWNPADPVRGSGRRCMTLSPSSLAPAPVWTACTAASVQWFDWIAIIGNKEFDLFVDPGCVAVRADNQIITIWSDESLLGAVPKVSSKTFVQQIVEADREEDDELFNLLNDEIAAPTWTTPIHPQFPVSTRSASPLSCVSEHSRCSSRSSNTSSSGFSHYSGDTASSRTSATSGSPSGSPTGQFKQSRRERARQARVYIDTNKKEVTPYDGGKTTVLTGGVMLGGAPKASAGKPKNLAVPSNAMNNSNSWRSVRA</sequence>
<feature type="region of interest" description="Disordered" evidence="2">
    <location>
        <begin position="352"/>
        <end position="380"/>
    </location>
</feature>
<comment type="similarity">
    <text evidence="1">Belongs to the BTG family.</text>
</comment>
<dbReference type="GO" id="GO:0005634">
    <property type="term" value="C:nucleus"/>
    <property type="evidence" value="ECO:0007669"/>
    <property type="project" value="TreeGrafter"/>
</dbReference>
<dbReference type="AlphaFoldDB" id="A0A9P6JWV2"/>
<feature type="compositionally biased region" description="Low complexity" evidence="2">
    <location>
        <begin position="271"/>
        <end position="307"/>
    </location>
</feature>
<keyword evidence="3" id="KW-1133">Transmembrane helix</keyword>
<dbReference type="InterPro" id="IPR033332">
    <property type="entry name" value="BTG"/>
</dbReference>
<keyword evidence="6" id="KW-1185">Reference proteome</keyword>
<keyword evidence="3" id="KW-0472">Membrane</keyword>